<reference evidence="4 5" key="1">
    <citation type="journal article" date="2015" name="Nat. Commun.">
        <title>Lucilia cuprina genome unlocks parasitic fly biology to underpin future interventions.</title>
        <authorList>
            <person name="Anstead C.A."/>
            <person name="Korhonen P.K."/>
            <person name="Young N.D."/>
            <person name="Hall R.S."/>
            <person name="Jex A.R."/>
            <person name="Murali S.C."/>
            <person name="Hughes D.S."/>
            <person name="Lee S.F."/>
            <person name="Perry T."/>
            <person name="Stroehlein A.J."/>
            <person name="Ansell B.R."/>
            <person name="Breugelmans B."/>
            <person name="Hofmann A."/>
            <person name="Qu J."/>
            <person name="Dugan S."/>
            <person name="Lee S.L."/>
            <person name="Chao H."/>
            <person name="Dinh H."/>
            <person name="Han Y."/>
            <person name="Doddapaneni H.V."/>
            <person name="Worley K.C."/>
            <person name="Muzny D.M."/>
            <person name="Ioannidis P."/>
            <person name="Waterhouse R.M."/>
            <person name="Zdobnov E.M."/>
            <person name="James P.J."/>
            <person name="Bagnall N.H."/>
            <person name="Kotze A.C."/>
            <person name="Gibbs R.A."/>
            <person name="Richards S."/>
            <person name="Batterham P."/>
            <person name="Gasser R.B."/>
        </authorList>
    </citation>
    <scope>NUCLEOTIDE SEQUENCE [LARGE SCALE GENOMIC DNA]</scope>
    <source>
        <strain evidence="4 5">LS</strain>
        <tissue evidence="4">Full body</tissue>
    </source>
</reference>
<proteinExistence type="predicted"/>
<protein>
    <recommendedName>
        <fullName evidence="3">VM domain-containing protein</fullName>
    </recommendedName>
</protein>
<sequence length="105" mass="10633">MKSFALIAVLLCLAAAVVRSDDMKLGSAYGGAAPAAPAPSGGYGGASIPAPPCPKNYLFSCQPSLQPAPCSQPAAGGYGGAGAYSENYPVYALQVPQYLHGYQTY</sequence>
<evidence type="ECO:0000313" key="5">
    <source>
        <dbReference type="Proteomes" id="UP000037069"/>
    </source>
</evidence>
<keyword evidence="5" id="KW-1185">Reference proteome</keyword>
<evidence type="ECO:0000256" key="2">
    <source>
        <dbReference type="SAM" id="SignalP"/>
    </source>
</evidence>
<keyword evidence="1 2" id="KW-0732">Signal</keyword>
<dbReference type="PROSITE" id="PS51137">
    <property type="entry name" value="VM"/>
    <property type="match status" value="1"/>
</dbReference>
<feature type="signal peptide" evidence="2">
    <location>
        <begin position="1"/>
        <end position="20"/>
    </location>
</feature>
<dbReference type="EMBL" id="JRES01001119">
    <property type="protein sequence ID" value="KNC25383.1"/>
    <property type="molecule type" value="Genomic_DNA"/>
</dbReference>
<feature type="domain" description="VM" evidence="3">
    <location>
        <begin position="47"/>
        <end position="85"/>
    </location>
</feature>
<evidence type="ECO:0000313" key="4">
    <source>
        <dbReference type="EMBL" id="KNC25383.1"/>
    </source>
</evidence>
<dbReference type="STRING" id="7375.A0A0L0BZF1"/>
<comment type="caution">
    <text evidence="4">The sequence shown here is derived from an EMBL/GenBank/DDBJ whole genome shotgun (WGS) entry which is preliminary data.</text>
</comment>
<name>A0A0L0BZF1_LUCCU</name>
<dbReference type="Proteomes" id="UP000037069">
    <property type="component" value="Unassembled WGS sequence"/>
</dbReference>
<dbReference type="AlphaFoldDB" id="A0A0L0BZF1"/>
<feature type="chain" id="PRO_5005535476" description="VM domain-containing protein" evidence="2">
    <location>
        <begin position="21"/>
        <end position="105"/>
    </location>
</feature>
<dbReference type="Pfam" id="PF10542">
    <property type="entry name" value="Vitelline_membr"/>
    <property type="match status" value="1"/>
</dbReference>
<organism evidence="4 5">
    <name type="scientific">Lucilia cuprina</name>
    <name type="common">Green bottle fly</name>
    <name type="synonym">Australian sheep blowfly</name>
    <dbReference type="NCBI Taxonomy" id="7375"/>
    <lineage>
        <taxon>Eukaryota</taxon>
        <taxon>Metazoa</taxon>
        <taxon>Ecdysozoa</taxon>
        <taxon>Arthropoda</taxon>
        <taxon>Hexapoda</taxon>
        <taxon>Insecta</taxon>
        <taxon>Pterygota</taxon>
        <taxon>Neoptera</taxon>
        <taxon>Endopterygota</taxon>
        <taxon>Diptera</taxon>
        <taxon>Brachycera</taxon>
        <taxon>Muscomorpha</taxon>
        <taxon>Oestroidea</taxon>
        <taxon>Calliphoridae</taxon>
        <taxon>Luciliinae</taxon>
        <taxon>Lucilia</taxon>
    </lineage>
</organism>
<accession>A0A0L0BZF1</accession>
<dbReference type="InterPro" id="IPR013135">
    <property type="entry name" value="Vitelline_membr_Cys-rich-dom"/>
</dbReference>
<dbReference type="OMA" id="YSHYAPV"/>
<evidence type="ECO:0000256" key="1">
    <source>
        <dbReference type="ARBA" id="ARBA00022729"/>
    </source>
</evidence>
<evidence type="ECO:0000259" key="3">
    <source>
        <dbReference type="PROSITE" id="PS51137"/>
    </source>
</evidence>
<gene>
    <name evidence="4" type="ORF">FF38_07588</name>
</gene>